<dbReference type="SUPFAM" id="SSF48264">
    <property type="entry name" value="Cytochrome P450"/>
    <property type="match status" value="1"/>
</dbReference>
<dbReference type="InterPro" id="IPR002397">
    <property type="entry name" value="Cyt_P450_B"/>
</dbReference>
<dbReference type="InterPro" id="IPR017972">
    <property type="entry name" value="Cyt_P450_CS"/>
</dbReference>
<keyword evidence="4" id="KW-1185">Reference proteome</keyword>
<organism evidence="3 4">
    <name type="scientific">Actinocorallia longicatena</name>
    <dbReference type="NCBI Taxonomy" id="111803"/>
    <lineage>
        <taxon>Bacteria</taxon>
        <taxon>Bacillati</taxon>
        <taxon>Actinomycetota</taxon>
        <taxon>Actinomycetes</taxon>
        <taxon>Streptosporangiales</taxon>
        <taxon>Thermomonosporaceae</taxon>
        <taxon>Actinocorallia</taxon>
    </lineage>
</organism>
<keyword evidence="2" id="KW-0349">Heme</keyword>
<name>A0ABP6Q2U5_9ACTN</name>
<evidence type="ECO:0000313" key="4">
    <source>
        <dbReference type="Proteomes" id="UP001501237"/>
    </source>
</evidence>
<dbReference type="Proteomes" id="UP001501237">
    <property type="component" value="Unassembled WGS sequence"/>
</dbReference>
<comment type="caution">
    <text evidence="3">The sequence shown here is derived from an EMBL/GenBank/DDBJ whole genome shotgun (WGS) entry which is preliminary data.</text>
</comment>
<reference evidence="4" key="1">
    <citation type="journal article" date="2019" name="Int. J. Syst. Evol. Microbiol.">
        <title>The Global Catalogue of Microorganisms (GCM) 10K type strain sequencing project: providing services to taxonomists for standard genome sequencing and annotation.</title>
        <authorList>
            <consortium name="The Broad Institute Genomics Platform"/>
            <consortium name="The Broad Institute Genome Sequencing Center for Infectious Disease"/>
            <person name="Wu L."/>
            <person name="Ma J."/>
        </authorList>
    </citation>
    <scope>NUCLEOTIDE SEQUENCE [LARGE SCALE GENOMIC DNA]</scope>
    <source>
        <strain evidence="4">JCM 9377</strain>
    </source>
</reference>
<sequence length="399" mass="43004">MDRHEARLLRSGNPWLYALVRASRFTGPIRRVPRLGWLVTDPVIARRILNDHAHFSMGGEGGVGHLWTQLFGPEMAGLFDGSGHSRVRAAARDLFTEAAAADLVERTQGARYRRLAKDLANGETVDIALATRVLSGRLVSHLLGLDHGRDPENDADGPPLELFALGERLASLALGTAASTDLPPGKIAEAKELVAEITRAVPHAYEHAGTDTILGRCREIGMSLELTRGLATLLSVAGTETGASGTSRTVALLHDTGQMRLLLARPALLPNAVREGLRVSTPAPVIGRHVAADVTVSGRRLRSGERAVILTYRADNDAGPFDIEREYVTQTRQLWFGAGRHLCLGAAVARTQVARMLEALTESGAEWEIVGREAARGALVPTYRSLLVRSRRVPAPPSN</sequence>
<dbReference type="CDD" id="cd00302">
    <property type="entry name" value="cytochrome_P450"/>
    <property type="match status" value="1"/>
</dbReference>
<evidence type="ECO:0000256" key="1">
    <source>
        <dbReference type="ARBA" id="ARBA00010617"/>
    </source>
</evidence>
<evidence type="ECO:0000313" key="3">
    <source>
        <dbReference type="EMBL" id="GAA3198224.1"/>
    </source>
</evidence>
<keyword evidence="2" id="KW-0479">Metal-binding</keyword>
<keyword evidence="2" id="KW-0560">Oxidoreductase</keyword>
<keyword evidence="2" id="KW-0408">Iron</keyword>
<protein>
    <submittedName>
        <fullName evidence="3">Cytochrome P450</fullName>
    </submittedName>
</protein>
<dbReference type="InterPro" id="IPR036396">
    <property type="entry name" value="Cyt_P450_sf"/>
</dbReference>
<dbReference type="PROSITE" id="PS00086">
    <property type="entry name" value="CYTOCHROME_P450"/>
    <property type="match status" value="1"/>
</dbReference>
<comment type="similarity">
    <text evidence="1 2">Belongs to the cytochrome P450 family.</text>
</comment>
<accession>A0ABP6Q2U5</accession>
<dbReference type="Pfam" id="PF00067">
    <property type="entry name" value="p450"/>
    <property type="match status" value="1"/>
</dbReference>
<dbReference type="EMBL" id="BAAAUV010000002">
    <property type="protein sequence ID" value="GAA3198224.1"/>
    <property type="molecule type" value="Genomic_DNA"/>
</dbReference>
<dbReference type="RefSeq" id="WP_344822558.1">
    <property type="nucleotide sequence ID" value="NZ_BAAAUV010000002.1"/>
</dbReference>
<dbReference type="InterPro" id="IPR001128">
    <property type="entry name" value="Cyt_P450"/>
</dbReference>
<gene>
    <name evidence="3" type="ORF">GCM10010468_09760</name>
</gene>
<keyword evidence="2" id="KW-0503">Monooxygenase</keyword>
<proteinExistence type="inferred from homology"/>
<dbReference type="PRINTS" id="PR00359">
    <property type="entry name" value="BP450"/>
</dbReference>
<dbReference type="PANTHER" id="PTHR46696:SF1">
    <property type="entry name" value="CYTOCHROME P450 YJIB-RELATED"/>
    <property type="match status" value="1"/>
</dbReference>
<evidence type="ECO:0000256" key="2">
    <source>
        <dbReference type="RuleBase" id="RU000461"/>
    </source>
</evidence>
<dbReference type="PANTHER" id="PTHR46696">
    <property type="entry name" value="P450, PUTATIVE (EUROFUNG)-RELATED"/>
    <property type="match status" value="1"/>
</dbReference>
<dbReference type="Gene3D" id="1.10.630.10">
    <property type="entry name" value="Cytochrome P450"/>
    <property type="match status" value="1"/>
</dbReference>